<evidence type="ECO:0000313" key="7">
    <source>
        <dbReference type="Proteomes" id="UP000698335"/>
    </source>
</evidence>
<dbReference type="Pfam" id="PF02361">
    <property type="entry name" value="CbiQ"/>
    <property type="match status" value="1"/>
</dbReference>
<comment type="caution">
    <text evidence="6">The sequence shown here is derived from an EMBL/GenBank/DDBJ whole genome shotgun (WGS) entry which is preliminary data.</text>
</comment>
<feature type="transmembrane region" description="Helical" evidence="5">
    <location>
        <begin position="107"/>
        <end position="129"/>
    </location>
</feature>
<dbReference type="EMBL" id="JABZGW010000365">
    <property type="protein sequence ID" value="MBF4808421.1"/>
    <property type="molecule type" value="Genomic_DNA"/>
</dbReference>
<keyword evidence="4 5" id="KW-0472">Membrane</keyword>
<evidence type="ECO:0000256" key="4">
    <source>
        <dbReference type="ARBA" id="ARBA00023136"/>
    </source>
</evidence>
<accession>A0A930VXJ9</accession>
<comment type="subcellular location">
    <subcellularLocation>
        <location evidence="1">Membrane</location>
        <topology evidence="1">Multi-pass membrane protein</topology>
    </subcellularLocation>
</comment>
<sequence>MALKISVGQYYHADSPVHALDPRIKCACALTLMISTFFVHSASQLAFLCISALFFMVMAKVPVRQVIASIIPIAWLLVFLAIFNVLLTQNGNQLFAWGPFTITDMGTWSAILYPVRILVAILIGALLMLTTTPKELGDAFDAVFSPLSRMGLPGHELAMIFSLMLRFIPTLAHDATAISDAQASRAGDVVHGSIIARLRTLKSVLVALLASATRHAENLARALDARNYVAGAERTRWHPYTLHIRDGITLLVTCIYIGGLVILR</sequence>
<protein>
    <submittedName>
        <fullName evidence="6">Energy-coupling factor transporter transmembrane protein EcfT</fullName>
    </submittedName>
</protein>
<evidence type="ECO:0000313" key="6">
    <source>
        <dbReference type="EMBL" id="MBF4808421.1"/>
    </source>
</evidence>
<dbReference type="CDD" id="cd16914">
    <property type="entry name" value="EcfT"/>
    <property type="match status" value="1"/>
</dbReference>
<dbReference type="PANTHER" id="PTHR33514">
    <property type="entry name" value="PROTEIN ABCI12, CHLOROPLASTIC"/>
    <property type="match status" value="1"/>
</dbReference>
<evidence type="ECO:0000256" key="1">
    <source>
        <dbReference type="ARBA" id="ARBA00004141"/>
    </source>
</evidence>
<keyword evidence="2 5" id="KW-0812">Transmembrane</keyword>
<dbReference type="PANTHER" id="PTHR33514:SF13">
    <property type="entry name" value="PROTEIN ABCI12, CHLOROPLASTIC"/>
    <property type="match status" value="1"/>
</dbReference>
<dbReference type="GO" id="GO:0005886">
    <property type="term" value="C:plasma membrane"/>
    <property type="evidence" value="ECO:0007669"/>
    <property type="project" value="UniProtKB-ARBA"/>
</dbReference>
<keyword evidence="3 5" id="KW-1133">Transmembrane helix</keyword>
<gene>
    <name evidence="6" type="ORF">HXK26_06990</name>
</gene>
<proteinExistence type="predicted"/>
<dbReference type="Proteomes" id="UP000698335">
    <property type="component" value="Unassembled WGS sequence"/>
</dbReference>
<organism evidence="6 7">
    <name type="scientific">Lancefieldella rimae</name>
    <dbReference type="NCBI Taxonomy" id="1383"/>
    <lineage>
        <taxon>Bacteria</taxon>
        <taxon>Bacillati</taxon>
        <taxon>Actinomycetota</taxon>
        <taxon>Coriobacteriia</taxon>
        <taxon>Coriobacteriales</taxon>
        <taxon>Atopobiaceae</taxon>
        <taxon>Lancefieldella</taxon>
    </lineage>
</organism>
<feature type="transmembrane region" description="Helical" evidence="5">
    <location>
        <begin position="66"/>
        <end position="87"/>
    </location>
</feature>
<feature type="transmembrane region" description="Helical" evidence="5">
    <location>
        <begin position="244"/>
        <end position="263"/>
    </location>
</feature>
<feature type="transmembrane region" description="Helical" evidence="5">
    <location>
        <begin position="37"/>
        <end position="59"/>
    </location>
</feature>
<evidence type="ECO:0000256" key="2">
    <source>
        <dbReference type="ARBA" id="ARBA00022692"/>
    </source>
</evidence>
<reference evidence="6" key="1">
    <citation type="submission" date="2020-04" db="EMBL/GenBank/DDBJ databases">
        <title>Deep metagenomics examines the oral microbiome during advanced dental caries in children, revealing novel taxa and co-occurrences with host molecules.</title>
        <authorList>
            <person name="Baker J.L."/>
            <person name="Morton J.T."/>
            <person name="Dinis M."/>
            <person name="Alvarez R."/>
            <person name="Tran N.C."/>
            <person name="Knight R."/>
            <person name="Edlund A."/>
        </authorList>
    </citation>
    <scope>NUCLEOTIDE SEQUENCE</scope>
    <source>
        <strain evidence="6">JCVI_38_bin.5</strain>
    </source>
</reference>
<name>A0A930VXJ9_9ACTN</name>
<dbReference type="InterPro" id="IPR003339">
    <property type="entry name" value="ABC/ECF_trnsptr_transmembrane"/>
</dbReference>
<evidence type="ECO:0000256" key="3">
    <source>
        <dbReference type="ARBA" id="ARBA00022989"/>
    </source>
</evidence>
<evidence type="ECO:0000256" key="5">
    <source>
        <dbReference type="SAM" id="Phobius"/>
    </source>
</evidence>
<dbReference type="AlphaFoldDB" id="A0A930VXJ9"/>